<evidence type="ECO:0000313" key="5">
    <source>
        <dbReference type="Proteomes" id="UP000476411"/>
    </source>
</evidence>
<dbReference type="PANTHER" id="PTHR40094">
    <property type="entry name" value="ALPHA-2-MACROGLOBULIN HOMOLOG"/>
    <property type="match status" value="1"/>
</dbReference>
<dbReference type="Proteomes" id="UP000476411">
    <property type="component" value="Chromosome"/>
</dbReference>
<keyword evidence="5" id="KW-1185">Reference proteome</keyword>
<dbReference type="Pfam" id="PF01835">
    <property type="entry name" value="MG2"/>
    <property type="match status" value="1"/>
</dbReference>
<dbReference type="EMBL" id="CP048113">
    <property type="protein sequence ID" value="QHS62111.1"/>
    <property type="molecule type" value="Genomic_DNA"/>
</dbReference>
<protein>
    <submittedName>
        <fullName evidence="4">Alpha-2-macroglobulin</fullName>
    </submittedName>
</protein>
<dbReference type="Gene3D" id="1.50.10.20">
    <property type="match status" value="1"/>
</dbReference>
<dbReference type="InterPro" id="IPR041246">
    <property type="entry name" value="Bact_MG10"/>
</dbReference>
<dbReference type="RefSeq" id="WP_162333765.1">
    <property type="nucleotide sequence ID" value="NZ_CP048113.1"/>
</dbReference>
<comment type="similarity">
    <text evidence="1">Belongs to the protease inhibitor I39 (alpha-2-macroglobulin) family. Bacterial alpha-2-macroglobulin subfamily.</text>
</comment>
<dbReference type="SMART" id="SM01360">
    <property type="entry name" value="A2M"/>
    <property type="match status" value="1"/>
</dbReference>
<organism evidence="4 5">
    <name type="scientific">Chitinophaga agri</name>
    <dbReference type="NCBI Taxonomy" id="2703787"/>
    <lineage>
        <taxon>Bacteria</taxon>
        <taxon>Pseudomonadati</taxon>
        <taxon>Bacteroidota</taxon>
        <taxon>Chitinophagia</taxon>
        <taxon>Chitinophagales</taxon>
        <taxon>Chitinophagaceae</taxon>
        <taxon>Chitinophaga</taxon>
    </lineage>
</organism>
<dbReference type="GO" id="GO:0004866">
    <property type="term" value="F:endopeptidase inhibitor activity"/>
    <property type="evidence" value="ECO:0007669"/>
    <property type="project" value="InterPro"/>
</dbReference>
<dbReference type="InterPro" id="IPR008930">
    <property type="entry name" value="Terpenoid_cyclase/PrenylTrfase"/>
</dbReference>
<sequence>MAQFNYDSHWKKIQELDGKSLFRSALQELDIISEIAVKQQNEAQLLKTYIYRIKYLATLDEEEIGPEKTRAWKTASFSPTARAILKSIQAETLLRYLQNNRYELYSRTDVQGDTSMDVSTWSEARLHREIAAAYDASLKDAALLKKTDISKYDDILKQGAGNGRKLRPTLYDLLAHRALEYYKSGESMITSPENQFELVDQAAFAPAQVFMQHSFATADSSSLQYKALVLLQELMRLHANNKTALLDVDLERMAYVNEVAVLPEKEASYLALLTASEQAYAGEKEVTVIIARLASLYYQASQNNGTSINGMSPSEAARHAKALAEKGLALAPGSMGSAQCADLLTTITTKQLQLKTELVNLPGLPFRSLVTYRNTDKIYLRAVPIDESFRSALRAAQYDYRDTTNRYWRLMLEKQPVKSWEQALPGTDDYREHNAEIKVDALPLGMYIIVASVKQNFSLKDNLLAIQFVHVSNISYILREYNESDITNRFYTLHRGTGQPLAGTKLMIWSQVGSGQKEVSKVEQTYTAGKDGAIDLTWPAKRENVRLQWVNGEDDLFIDEHKYVYSYKYQQQSDDLKDKHTSFLFTDRAIYRPGQTLYFKGIVLRKEGKTSRVVADMPATIQLYDVNGELVDSMKVRSGEYGTYSGKFTLPTGRLNGEFHIQEASGEGHTAFNVEEYKRPKFYVEFEPVRGTYRVNDSVKVTAKALAYAGNNIGGAKVEYRVVRTARFPYPWLMWRIPYRSDSREITHGETKTGADGSFTVSFDAIPDGKVPASLKPIFSYTVSATVTDINGETHSEEQSVSAGYQALEVNIGLAKRLLAKDLDSVRITTQNLNGNFEPADINISVSPVKRPNRLLRSRYWDKPDQFTISQAEYENLFPHDVYNDEDNEESWTREKAVLNASVTTNERSRIALGKQQLAAGWYELNVSTKDKYGQEVIQKHLFELVDLEAKKPSYPVYLWQYVSAKSIEPGEKKLIRIGSSAKDVHVLQLFAQQDKKEAFSSFGVNNTIENRDYTAQEADRGNVMFQYAFVKDNRIYTLTETVAVPWTNKQLDITIGTHRDKLLPGEKEKWQVKIRGYKGEQAAAEMLATMYDASLDEFREQSWSAPSVYPYLYSYKYWTAADNFKVQYSIGRDDIKRKRTPEAKPFSYDYLNWFDWYMSGAYMLLNDASGNKQEVDIVGYENRRRMVMKRGRVDAMREAVPMAAPVASLQAGLLEDAKGTGVIEPPPPPGASNDFAFSKIPGAPEATQGQSDKPAETIQPRKNFNETAFFLPDLRTDKDGNITFEFTVPEALTRWKFLSLAHTKDAAFGTAETSIVTQKPLMVQPNAPRFMREGDKIEFSAKISNLADSTLKGEARLELLDATTMQPVDGWFQNLFPVQHFTVEKGQSTAVTFPVQIPFNFNSSLVYRVVAVSGKYSDGEENALPVLTNTMLVTETLPLSMRGNGTRTFTMPKLLSSGSSETLHQHSFTLEYTANPAWYAVQALPYLMEYPYECSEQIFNRYYANTLATHIANVVPGVKTTFEKWRTTDTAALQSNLQKNEELKSVLLQETPWVLEAKNESEQKKRIALLFDLKRMISEQKRAIEQLRERQMSNGAFPWFNGMSEDRFITQYILSGLGRLNDVGALTAEDAVVAEDIITNGLNYIDKATDASYHNLKKSKVDMNAQHIGYLETHYLYTRNLMKSQELPGEFREAYQYYITQAKKYWTKMDIYPQAMLAVVFNRSGDAKTAAEIIRSLKERAIINPETGMSWKALRGGYWWYEAPVETQAMLIAAFKEVGNDSAAVGDMKTWLLKNKQTNSWSTTKATADACYAMLLGGSNWLEVTPAISIKAGNATVSSTTEKTEAGTGYFKKRFNTTEVKPDMGTIAVTVEDSKGQPSWGAAYWQYFEQLDKITSAATPLKLEKELFIEKNTGAGPVLTAITDGNTLKVGNRVKVRVVMRVDRDMEYVHLKDMRAACFEPESVLSECKWQNGVSYYESTKDASTNFFFSSLPKGTYVFEYTLFVTHQGNFSNGISTAQCMYAPEFSAHSEGIRVKVTE</sequence>
<dbReference type="InterPro" id="IPR051802">
    <property type="entry name" value="YfhM-like"/>
</dbReference>
<dbReference type="InterPro" id="IPR001599">
    <property type="entry name" value="Macroglobln_a2"/>
</dbReference>
<dbReference type="InterPro" id="IPR002890">
    <property type="entry name" value="MG2"/>
</dbReference>
<feature type="domain" description="Alpha-2-macroglobulin" evidence="3">
    <location>
        <begin position="1268"/>
        <end position="1358"/>
    </location>
</feature>
<evidence type="ECO:0000259" key="3">
    <source>
        <dbReference type="SMART" id="SM01360"/>
    </source>
</evidence>
<dbReference type="KEGG" id="chih:GWR21_21630"/>
<feature type="region of interest" description="Disordered" evidence="2">
    <location>
        <begin position="1241"/>
        <end position="1261"/>
    </location>
</feature>
<dbReference type="Pfam" id="PF17973">
    <property type="entry name" value="bMG10"/>
    <property type="match status" value="1"/>
</dbReference>
<proteinExistence type="inferred from homology"/>
<dbReference type="Pfam" id="PF00207">
    <property type="entry name" value="A2M"/>
    <property type="match status" value="1"/>
</dbReference>
<reference evidence="4 5" key="1">
    <citation type="submission" date="2020-01" db="EMBL/GenBank/DDBJ databases">
        <title>Complete genome sequence of Chitinophaga sp. H33E-04 isolated from quinoa roots.</title>
        <authorList>
            <person name="Weon H.-Y."/>
            <person name="Lee S.A."/>
        </authorList>
    </citation>
    <scope>NUCLEOTIDE SEQUENCE [LARGE SCALE GENOMIC DNA]</scope>
    <source>
        <strain evidence="4 5">H33E-04</strain>
    </source>
</reference>
<dbReference type="SUPFAM" id="SSF48239">
    <property type="entry name" value="Terpenoid cyclases/Protein prenyltransferases"/>
    <property type="match status" value="1"/>
</dbReference>
<dbReference type="PANTHER" id="PTHR40094:SF1">
    <property type="entry name" value="UBIQUITIN DOMAIN-CONTAINING PROTEIN"/>
    <property type="match status" value="1"/>
</dbReference>
<evidence type="ECO:0000256" key="1">
    <source>
        <dbReference type="ARBA" id="ARBA00010556"/>
    </source>
</evidence>
<gene>
    <name evidence="4" type="ORF">GWR21_21630</name>
</gene>
<dbReference type="Gene3D" id="2.60.40.1930">
    <property type="match status" value="1"/>
</dbReference>
<name>A0A6B9ZKK0_9BACT</name>
<accession>A0A6B9ZKK0</accession>
<evidence type="ECO:0000256" key="2">
    <source>
        <dbReference type="SAM" id="MobiDB-lite"/>
    </source>
</evidence>
<evidence type="ECO:0000313" key="4">
    <source>
        <dbReference type="EMBL" id="QHS62111.1"/>
    </source>
</evidence>